<dbReference type="InterPro" id="IPR052156">
    <property type="entry name" value="BCAA_Transport_ATP-bd_LivF"/>
</dbReference>
<dbReference type="Gene3D" id="3.40.50.300">
    <property type="entry name" value="P-loop containing nucleotide triphosphate hydrolases"/>
    <property type="match status" value="1"/>
</dbReference>
<keyword evidence="8" id="KW-1185">Reference proteome</keyword>
<accession>A0A2K8N9U4</accession>
<comment type="similarity">
    <text evidence="1">Belongs to the ABC transporter superfamily.</text>
</comment>
<dbReference type="RefSeq" id="WP_100668860.1">
    <property type="nucleotide sequence ID" value="NZ_CP024955.1"/>
</dbReference>
<evidence type="ECO:0000256" key="5">
    <source>
        <dbReference type="ARBA" id="ARBA00022970"/>
    </source>
</evidence>
<dbReference type="GO" id="GO:0016887">
    <property type="term" value="F:ATP hydrolysis activity"/>
    <property type="evidence" value="ECO:0007669"/>
    <property type="project" value="InterPro"/>
</dbReference>
<dbReference type="AlphaFoldDB" id="A0A2K8N9U4"/>
<dbReference type="CDD" id="cd03224">
    <property type="entry name" value="ABC_TM1139_LivF_branched"/>
    <property type="match status" value="1"/>
</dbReference>
<gene>
    <name evidence="7" type="ORF">CVV65_15230</name>
</gene>
<sequence>MLKINEIDVYYHKTCALRGLTIEVRPGEIVTLIGANGAGKSTLLRAISGLEKVSAGSIEFEGRNILELSPDRIVRLGIAHVPEGRRIFGRLTVMENLRLGSYIRRDKKAIVHDLERIFSLFPVLRDRRSQYAGTLSGGEQQMLAIARALLAKPKLLLLDEPSLGLAPAVVDSVFDVITEIRKLGVTILMVEQNARMALMIADRGYVLETGSIVHQGTSHELLTDELIAKAYLG</sequence>
<evidence type="ECO:0000313" key="7">
    <source>
        <dbReference type="EMBL" id="ATY86111.1"/>
    </source>
</evidence>
<feature type="domain" description="ABC transporter" evidence="6">
    <location>
        <begin position="2"/>
        <end position="232"/>
    </location>
</feature>
<dbReference type="GO" id="GO:0015807">
    <property type="term" value="P:L-amino acid transport"/>
    <property type="evidence" value="ECO:0007669"/>
    <property type="project" value="TreeGrafter"/>
</dbReference>
<protein>
    <submittedName>
        <fullName evidence="7">ABC transporter ATP-binding protein</fullName>
    </submittedName>
</protein>
<evidence type="ECO:0000256" key="4">
    <source>
        <dbReference type="ARBA" id="ARBA00022840"/>
    </source>
</evidence>
<dbReference type="GO" id="GO:0005524">
    <property type="term" value="F:ATP binding"/>
    <property type="evidence" value="ECO:0007669"/>
    <property type="project" value="UniProtKB-KW"/>
</dbReference>
<keyword evidence="3" id="KW-0547">Nucleotide-binding</keyword>
<evidence type="ECO:0000256" key="2">
    <source>
        <dbReference type="ARBA" id="ARBA00022448"/>
    </source>
</evidence>
<dbReference type="PANTHER" id="PTHR43820:SF4">
    <property type="entry name" value="HIGH-AFFINITY BRANCHED-CHAIN AMINO ACID TRANSPORT ATP-BINDING PROTEIN LIVF"/>
    <property type="match status" value="1"/>
</dbReference>
<keyword evidence="2" id="KW-0813">Transport</keyword>
<proteinExistence type="inferred from homology"/>
<dbReference type="InterPro" id="IPR017871">
    <property type="entry name" value="ABC_transporter-like_CS"/>
</dbReference>
<reference evidence="8" key="1">
    <citation type="submission" date="2017-11" db="EMBL/GenBank/DDBJ databases">
        <title>Complete Genome Sequence of Kyrpidia sp. Strain EA-1, a thermophilic, hydrogen-oxidizing Bacterium, isolated from the Azores.</title>
        <authorList>
            <person name="Reiner J.E."/>
            <person name="Lapp C.J."/>
            <person name="Bunk B."/>
            <person name="Gescher J."/>
        </authorList>
    </citation>
    <scope>NUCLEOTIDE SEQUENCE [LARGE SCALE GENOMIC DNA]</scope>
    <source>
        <strain evidence="8">EA-1</strain>
    </source>
</reference>
<evidence type="ECO:0000313" key="8">
    <source>
        <dbReference type="Proteomes" id="UP000231932"/>
    </source>
</evidence>
<dbReference type="SUPFAM" id="SSF52540">
    <property type="entry name" value="P-loop containing nucleoside triphosphate hydrolases"/>
    <property type="match status" value="1"/>
</dbReference>
<dbReference type="InterPro" id="IPR030660">
    <property type="entry name" value="ABC_branched_ATPase_LivF/BraG"/>
</dbReference>
<dbReference type="EMBL" id="CP024955">
    <property type="protein sequence ID" value="ATY86111.1"/>
    <property type="molecule type" value="Genomic_DNA"/>
</dbReference>
<dbReference type="OrthoDB" id="9776369at2"/>
<name>A0A2K8N9U4_9BACL</name>
<dbReference type="PANTHER" id="PTHR43820">
    <property type="entry name" value="HIGH-AFFINITY BRANCHED-CHAIN AMINO ACID TRANSPORT ATP-BINDING PROTEIN LIVF"/>
    <property type="match status" value="1"/>
</dbReference>
<dbReference type="PROSITE" id="PS50893">
    <property type="entry name" value="ABC_TRANSPORTER_2"/>
    <property type="match status" value="1"/>
</dbReference>
<keyword evidence="5" id="KW-0029">Amino-acid transport</keyword>
<keyword evidence="4 7" id="KW-0067">ATP-binding</keyword>
<evidence type="ECO:0000259" key="6">
    <source>
        <dbReference type="PROSITE" id="PS50893"/>
    </source>
</evidence>
<evidence type="ECO:0000256" key="3">
    <source>
        <dbReference type="ARBA" id="ARBA00022741"/>
    </source>
</evidence>
<dbReference type="GO" id="GO:0015658">
    <property type="term" value="F:branched-chain amino acid transmembrane transporter activity"/>
    <property type="evidence" value="ECO:0007669"/>
    <property type="project" value="InterPro"/>
</dbReference>
<dbReference type="Pfam" id="PF00005">
    <property type="entry name" value="ABC_tran"/>
    <property type="match status" value="1"/>
</dbReference>
<dbReference type="InterPro" id="IPR027417">
    <property type="entry name" value="P-loop_NTPase"/>
</dbReference>
<dbReference type="PIRSF" id="PIRSF039137">
    <property type="entry name" value="ABC_branched_ATPase"/>
    <property type="match status" value="1"/>
</dbReference>
<dbReference type="SMART" id="SM00382">
    <property type="entry name" value="AAA"/>
    <property type="match status" value="1"/>
</dbReference>
<organism evidence="7 8">
    <name type="scientific">Kyrpidia spormannii</name>
    <dbReference type="NCBI Taxonomy" id="2055160"/>
    <lineage>
        <taxon>Bacteria</taxon>
        <taxon>Bacillati</taxon>
        <taxon>Bacillota</taxon>
        <taxon>Bacilli</taxon>
        <taxon>Bacillales</taxon>
        <taxon>Alicyclobacillaceae</taxon>
        <taxon>Kyrpidia</taxon>
    </lineage>
</organism>
<evidence type="ECO:0000256" key="1">
    <source>
        <dbReference type="ARBA" id="ARBA00005417"/>
    </source>
</evidence>
<dbReference type="PROSITE" id="PS00211">
    <property type="entry name" value="ABC_TRANSPORTER_1"/>
    <property type="match status" value="1"/>
</dbReference>
<dbReference type="InterPro" id="IPR003593">
    <property type="entry name" value="AAA+_ATPase"/>
</dbReference>
<dbReference type="Proteomes" id="UP000231932">
    <property type="component" value="Chromosome"/>
</dbReference>
<dbReference type="InterPro" id="IPR003439">
    <property type="entry name" value="ABC_transporter-like_ATP-bd"/>
</dbReference>
<dbReference type="KEGG" id="kyr:CVV65_15230"/>